<feature type="region of interest" description="Disordered" evidence="3">
    <location>
        <begin position="1439"/>
        <end position="1467"/>
    </location>
</feature>
<keyword evidence="2" id="KW-0833">Ubl conjugation pathway</keyword>
<dbReference type="PROSITE" id="PS50127">
    <property type="entry name" value="UBC_2"/>
    <property type="match status" value="1"/>
</dbReference>
<dbReference type="EMBL" id="KZ269977">
    <property type="protein sequence ID" value="OZC12881.1"/>
    <property type="molecule type" value="Genomic_DNA"/>
</dbReference>
<evidence type="ECO:0000256" key="1">
    <source>
        <dbReference type="ARBA" id="ARBA00022679"/>
    </source>
</evidence>
<dbReference type="GO" id="GO:0004869">
    <property type="term" value="F:cysteine-type endopeptidase inhibitor activity"/>
    <property type="evidence" value="ECO:0007669"/>
    <property type="project" value="TreeGrafter"/>
</dbReference>
<feature type="compositionally biased region" description="Polar residues" evidence="3">
    <location>
        <begin position="1458"/>
        <end position="1467"/>
    </location>
</feature>
<protein>
    <submittedName>
        <fullName evidence="5">Ubiquitin--protein ligase</fullName>
    </submittedName>
</protein>
<name>A0A238C5Z7_9BILA</name>
<dbReference type="GO" id="GO:0016874">
    <property type="term" value="F:ligase activity"/>
    <property type="evidence" value="ECO:0007669"/>
    <property type="project" value="UniProtKB-KW"/>
</dbReference>
<sequence length="2077" mass="233225">MSSTVHDSAEIGTNDQMLLFLSDVTDDLINFSYPIDCLVELLNIMTNYASDYASVAPLELAGYISSSIHTARNFIRYYKTSEGYSLISADSYLRPNICFQATQKIPISVQYACENTDLPHYPYIPEQWGQYGLHYSQLPDQFVDPKRSSTAHGDSLNCFSLLPRWQNQLNMFRQVMLKQVACYLDFSSEVSDHLLSSFSIAVEELFEIVAACESAVPDVNLISLKDWNHVTLGDYALSMLLQISQRVSRETKRLFEIAVQVINHCAVPSSYSLSKPLTFAFVQMLGIKHNQIYFAQLGGYLIVARELERSILASANDWATPISAPLMRQLASLSAQVAGSNDYGWQTSKLQIDVRDDGLCNYAPLCTISSEQTPNVSGQLFSLIAVAAPRRTRSANWSYHFNEDSGEWFDITLSLPHYIVLHEVQIRPHIPALSTAPAAVQVELCSETSLTQWCNLGAPLSTIGYSKIRISTDSYKLPVIAVRLYFKKPPDSTNLSLSQILLLGMNFTSSLSYTCPKNTDFVQWLSIMVQLCHLEKYCVWQYAPELPRAVIALFLGRPLSSLVYHQQGNTVTSESLEWLPNLLFTLCAYNSSLLEVSPDKIQKEHQICVTKQRQLLLGVTSVITSKNYKKPLRDVAAVLIWTASCIIWHNINVEERRFETLLCEMAVDVSEQCNDTLAKSASWLLCSLMRGAPHLLRNALKEIGLLDINDKPKREGIAQNAFTVVQRMCQSRTSILQLHSLGLLQHWVELVIAYCEETSMEHMSLLVSVVRCLASLCCIEDVVKFLDLMGGLRFFNSLIKCVVRCAASPGDITRSSGKQSIKLEDATVNLLSQYVISTNLEKIESKQNYENYEHKRPEDGGNKRQDYPEYECNDLEMSSLESSQALRNYFFFIIWKKARFRCVTVGGSHRQRIAHVLCSLLKSAGSFSGAIQQMVLKCIFDDEMIPVKAVDEDTSICFLSFDIPNRILHPFFGCTRRERFLKVSLYTSMDEISALCEHKNTNDFRQLAKIAASVDESHRFSSVVNNRDLTTDFPTFISSRLMVQSCDGSTEMMGDWKIGQLLGDLFISGRLTSSARFKSMEMRVIVIIILRNEVCNKCSDILNEGLCLTDISTMSCQKSGVTLTEQISTLQYFARASGLALLALHLQIYHPTFNAATAIPSFRDSKGKSEQRWLIDSSETVAINEMLPSSYACPTSIFSSPDLSTGEPVYSTLYVPVFGGETDLGSGYEDFEYIDSAAPGEVKGWAYYPLFSQADNSGNHTTPKKLQKIDSQPSNRVLSIRLSPHVIVAFSIFLRLEGYAELLVTYDRKRAKGLLRLAMGVVTAETSLLNKSQVLKPGIFHRSNQSQSQSKQNSDCENLSLLPFIVLEELFNKCLPCTVAGRSLREAAVTNGVLDILLDCLAHYTRQKHKERSIRPSSLPPTPETAVLVERLLRDLMEPEQSSGEGTNFGMATEERSNSSGNTGQVVSSNLNVTQHHSFWAKGTGFGSGTTQQQWNVDLHVLKRKQDEQNVTHLLRVLSSFIYPKINERLEAEKIRSTNISGGNTVAPLASLDSEDIEAHSRTQSISPMSYLLPDSSIPGPSSEHQSFSSAVSSTAVKWSLNLAVIKMLSRSCLLPVLWAYLRNDSVLDISQHVELYEAVVHMIAALALSPEPTSAKREEEDEITALLSEPESGYSMHAMLKKLFDCVSAYLTRLAVESNETRLQNLNIQQTLDSNEESTQTREEGLMRLAPLITIVCRVLSKRVKELPMKSQNNEKDAVTEEERYMKVMKALQFETVSFFAEGSFIPYHYESSLSSVGTSSLGKRTRRLAQEIVTLSNSLPLSSSSSVFVRACEERLDVMKVLITGPADTPYMNGCFEFDVWFPTDYPNSPMHVRFNPNLYNDGKVCLSVLNTWHGRPEERWNPETSSLLQVIVSVQSLILVAEPYFNEPGYERSRYTQAGQQASRDYDANIRQAVVKWAMLEMIRHPPPAFADVVKKHFWLKRKEILSQPDGTCISVFVANIPLVLFFEVSKWIAEMEQLRYAAALEDEYRRMECPLDLQSINLPLSLQVSISETTKQTNVTINEQQSQTVDVSE</sequence>
<keyword evidence="5" id="KW-0436">Ligase</keyword>
<evidence type="ECO:0000256" key="3">
    <source>
        <dbReference type="SAM" id="MobiDB-lite"/>
    </source>
</evidence>
<dbReference type="PANTHER" id="PTHR46116">
    <property type="entry name" value="(E3-INDEPENDENT) E2 UBIQUITIN-CONJUGATING ENZYME"/>
    <property type="match status" value="1"/>
</dbReference>
<dbReference type="OrthoDB" id="47801at2759"/>
<dbReference type="SMART" id="SM00212">
    <property type="entry name" value="UBCc"/>
    <property type="match status" value="1"/>
</dbReference>
<dbReference type="Pfam" id="PF00179">
    <property type="entry name" value="UQ_con"/>
    <property type="match status" value="1"/>
</dbReference>
<keyword evidence="6" id="KW-1185">Reference proteome</keyword>
<organism evidence="5 6">
    <name type="scientific">Onchocerca flexuosa</name>
    <dbReference type="NCBI Taxonomy" id="387005"/>
    <lineage>
        <taxon>Eukaryota</taxon>
        <taxon>Metazoa</taxon>
        <taxon>Ecdysozoa</taxon>
        <taxon>Nematoda</taxon>
        <taxon>Chromadorea</taxon>
        <taxon>Rhabditida</taxon>
        <taxon>Spirurina</taxon>
        <taxon>Spiruromorpha</taxon>
        <taxon>Filarioidea</taxon>
        <taxon>Onchocercidae</taxon>
        <taxon>Onchocerca</taxon>
    </lineage>
</organism>
<evidence type="ECO:0000256" key="2">
    <source>
        <dbReference type="ARBA" id="ARBA00022786"/>
    </source>
</evidence>
<dbReference type="CDD" id="cd23810">
    <property type="entry name" value="UBCc_BIRC6"/>
    <property type="match status" value="1"/>
</dbReference>
<feature type="domain" description="UBC core" evidence="4">
    <location>
        <begin position="1805"/>
        <end position="1962"/>
    </location>
</feature>
<evidence type="ECO:0000313" key="5">
    <source>
        <dbReference type="EMBL" id="OZC12881.1"/>
    </source>
</evidence>
<evidence type="ECO:0000259" key="4">
    <source>
        <dbReference type="PROSITE" id="PS50127"/>
    </source>
</evidence>
<gene>
    <name evidence="5" type="ORF">X798_00516</name>
</gene>
<dbReference type="InterPro" id="IPR016135">
    <property type="entry name" value="UBQ-conjugating_enzyme/RWD"/>
</dbReference>
<accession>A0A238C5Z7</accession>
<proteinExistence type="predicted"/>
<evidence type="ECO:0000313" key="6">
    <source>
        <dbReference type="Proteomes" id="UP000242913"/>
    </source>
</evidence>
<reference evidence="5 6" key="1">
    <citation type="submission" date="2015-12" db="EMBL/GenBank/DDBJ databases">
        <title>Draft genome of the nematode, Onchocerca flexuosa.</title>
        <authorList>
            <person name="Mitreva M."/>
        </authorList>
    </citation>
    <scope>NUCLEOTIDE SEQUENCE [LARGE SCALE GENOMIC DNA]</scope>
    <source>
        <strain evidence="5">Red Deer</strain>
    </source>
</reference>
<dbReference type="Proteomes" id="UP000242913">
    <property type="component" value="Unassembled WGS sequence"/>
</dbReference>
<dbReference type="GO" id="GO:0043066">
    <property type="term" value="P:negative regulation of apoptotic process"/>
    <property type="evidence" value="ECO:0007669"/>
    <property type="project" value="TreeGrafter"/>
</dbReference>
<keyword evidence="1" id="KW-0808">Transferase</keyword>
<dbReference type="InterPro" id="IPR000608">
    <property type="entry name" value="UBC"/>
</dbReference>
<dbReference type="GO" id="GO:0005634">
    <property type="term" value="C:nucleus"/>
    <property type="evidence" value="ECO:0007669"/>
    <property type="project" value="TreeGrafter"/>
</dbReference>
<dbReference type="PANTHER" id="PTHR46116:SF39">
    <property type="entry name" value="BACULOVIRAL IAP REPEAT-CONTAINING PROTEIN 6"/>
    <property type="match status" value="1"/>
</dbReference>
<dbReference type="GO" id="GO:0016740">
    <property type="term" value="F:transferase activity"/>
    <property type="evidence" value="ECO:0007669"/>
    <property type="project" value="UniProtKB-KW"/>
</dbReference>
<dbReference type="Gene3D" id="3.10.110.10">
    <property type="entry name" value="Ubiquitin Conjugating Enzyme"/>
    <property type="match status" value="1"/>
</dbReference>
<dbReference type="SUPFAM" id="SSF54495">
    <property type="entry name" value="UBC-like"/>
    <property type="match status" value="1"/>
</dbReference>